<name>A0A125QRS2_9BACI</name>
<gene>
    <name evidence="1" type="ORF">AS888_21385</name>
</gene>
<accession>A0A125QRS2</accession>
<evidence type="ECO:0000313" key="2">
    <source>
        <dbReference type="Proteomes" id="UP000064189"/>
    </source>
</evidence>
<proteinExistence type="predicted"/>
<sequence>MNLHQHVALQVVRVDMEDARRKGNADKNRFWISTCLPHAPPAHGAVYFQALMEFDEEFERMTLEAWKDRTLHPYQKKIWS</sequence>
<dbReference type="RefSeq" id="WP_061142720.1">
    <property type="nucleotide sequence ID" value="NZ_LNNH01000027.1"/>
</dbReference>
<dbReference type="AlphaFoldDB" id="A0A125QRS2"/>
<evidence type="ECO:0000313" key="1">
    <source>
        <dbReference type="EMBL" id="KWW17579.1"/>
    </source>
</evidence>
<dbReference type="EMBL" id="LNNH01000027">
    <property type="protein sequence ID" value="KWW17579.1"/>
    <property type="molecule type" value="Genomic_DNA"/>
</dbReference>
<dbReference type="Proteomes" id="UP000064189">
    <property type="component" value="Unassembled WGS sequence"/>
</dbReference>
<comment type="caution">
    <text evidence="1">The sequence shown here is derived from an EMBL/GenBank/DDBJ whole genome shotgun (WGS) entry which is preliminary data.</text>
</comment>
<reference evidence="1 2" key="1">
    <citation type="submission" date="2015-11" db="EMBL/GenBank/DDBJ databases">
        <title>Genome Sequence of Bacillus simplex strain VanAntwerpen2.</title>
        <authorList>
            <person name="Couger M.B."/>
        </authorList>
    </citation>
    <scope>NUCLEOTIDE SEQUENCE [LARGE SCALE GENOMIC DNA]</scope>
    <source>
        <strain evidence="1 2">VanAntwerpen02</strain>
    </source>
</reference>
<protein>
    <submittedName>
        <fullName evidence="1">Uncharacterized protein</fullName>
    </submittedName>
</protein>
<organism evidence="1 2">
    <name type="scientific">Peribacillus simplex</name>
    <dbReference type="NCBI Taxonomy" id="1478"/>
    <lineage>
        <taxon>Bacteria</taxon>
        <taxon>Bacillati</taxon>
        <taxon>Bacillota</taxon>
        <taxon>Bacilli</taxon>
        <taxon>Bacillales</taxon>
        <taxon>Bacillaceae</taxon>
        <taxon>Peribacillus</taxon>
    </lineage>
</organism>
<keyword evidence="2" id="KW-1185">Reference proteome</keyword>